<sequence length="849" mass="91362">MTHVPAPRRRTVLGGAALGTLATAGLSVQEAVAAPAAPVAPAPPGDTAPAGAVSYRNKQILVGGKPALVLAGEIHYFRLKKADWQSRLDKAKAAGLNTIATYIPWMWHELPDGTIDVTGRTRPERDLGAFIDLCHRNGFLFIARPGPFTMAELKGEGVPERVRKDHPEIVSTGWNDAPATTPTVDYLAPAFLKEMRHWYAAVMPVLAKRLHSNGGPVISLQLDNEIGMLAWVSNSPDLTDHLTADFDGWLREEYGDGLAKRYPFTGEDLAGRRKAIRNPEEAYGAALMHDLGRFMRGRFARYVTELRSAAEEYGITGIPFVINIHGTSDSRAEPFPIGISQLMETYGGIEGTISGADFYLGDLTLRNVTDLYLINAFMDAINDKDQPVTALEFDAGHADYGQNLDSQTSPSGVDLKTRLCIAQGAKMLNYYLFAGGFNPKLDKPTGDGNDRIGITGERHGFAAPVDPEGRAGVSYEPTRQTVRAMGGLADVLAPMRTTYDDVVLGFVPDHYLTEYHPPKLASVQRVLDEAVNTRGAGPRGSLARAMLLGGFRYRSVNLQAGDLDPKTVPVLALATGEHLGAELQRRLVRYTEAGGKLLLSGRLPVKDMADKSCTVLADALGLKAGTTLTDANRFWLSVTAHGWAAPLPEVRLSRTQLCEPSRGATVLRELSTGKGCGFDIPLGKGRAVVITTDYQCDLTFWERAFRALDAAPVIRHSASDPGVFLLTTADDERGRLLHAFNVSSGYDQDFTVTENGKPLFGGEKLHLPGRTAAILPLGLTAGGLRIAYATAELTGAADGRATFRALGAPGGESVVVVEGAARCDGARTSTEGGRTVLRVRRAEFTVRRG</sequence>
<evidence type="ECO:0000259" key="5">
    <source>
        <dbReference type="Pfam" id="PF22369"/>
    </source>
</evidence>
<dbReference type="SUPFAM" id="SSF51445">
    <property type="entry name" value="(Trans)glycosidases"/>
    <property type="match status" value="1"/>
</dbReference>
<proteinExistence type="inferred from homology"/>
<feature type="domain" description="GLMA-like second" evidence="5">
    <location>
        <begin position="542"/>
        <end position="627"/>
    </location>
</feature>
<dbReference type="OrthoDB" id="9813184at2"/>
<protein>
    <submittedName>
        <fullName evidence="6">Uncharacterized protein</fullName>
    </submittedName>
</protein>
<dbReference type="PANTHER" id="PTHR23421">
    <property type="entry name" value="BETA-GALACTOSIDASE RELATED"/>
    <property type="match status" value="1"/>
</dbReference>
<organism evidence="6 7">
    <name type="scientific">Streptomyces niveus</name>
    <name type="common">Streptomyces spheroides</name>
    <dbReference type="NCBI Taxonomy" id="193462"/>
    <lineage>
        <taxon>Bacteria</taxon>
        <taxon>Bacillati</taxon>
        <taxon>Actinomycetota</taxon>
        <taxon>Actinomycetes</taxon>
        <taxon>Kitasatosporales</taxon>
        <taxon>Streptomycetaceae</taxon>
        <taxon>Streptomyces</taxon>
    </lineage>
</organism>
<dbReference type="RefSeq" id="WP_078074944.1">
    <property type="nucleotide sequence ID" value="NZ_CP018047.1"/>
</dbReference>
<dbReference type="Pfam" id="PF22369">
    <property type="entry name" value="GLMA_2nd"/>
    <property type="match status" value="1"/>
</dbReference>
<evidence type="ECO:0000256" key="1">
    <source>
        <dbReference type="ARBA" id="ARBA00009809"/>
    </source>
</evidence>
<dbReference type="KEGG" id="snw:BBN63_09300"/>
<accession>A0A1U9QQ73</accession>
<evidence type="ECO:0000313" key="7">
    <source>
        <dbReference type="Proteomes" id="UP000189677"/>
    </source>
</evidence>
<keyword evidence="3" id="KW-0732">Signal</keyword>
<evidence type="ECO:0000313" key="6">
    <source>
        <dbReference type="EMBL" id="AQU66416.1"/>
    </source>
</evidence>
<dbReference type="InterPro" id="IPR054746">
    <property type="entry name" value="GLMA-like_second"/>
</dbReference>
<keyword evidence="7" id="KW-1185">Reference proteome</keyword>
<feature type="chain" id="PRO_5012527490" evidence="3">
    <location>
        <begin position="34"/>
        <end position="849"/>
    </location>
</feature>
<dbReference type="PROSITE" id="PS51318">
    <property type="entry name" value="TAT"/>
    <property type="match status" value="1"/>
</dbReference>
<dbReference type="InterPro" id="IPR031330">
    <property type="entry name" value="Gly_Hdrlase_35_cat"/>
</dbReference>
<dbReference type="InterPro" id="IPR006311">
    <property type="entry name" value="TAT_signal"/>
</dbReference>
<evidence type="ECO:0000259" key="4">
    <source>
        <dbReference type="Pfam" id="PF01301"/>
    </source>
</evidence>
<feature type="domain" description="Glycoside hydrolase 35 catalytic" evidence="4">
    <location>
        <begin position="59"/>
        <end position="229"/>
    </location>
</feature>
<evidence type="ECO:0000256" key="3">
    <source>
        <dbReference type="SAM" id="SignalP"/>
    </source>
</evidence>
<evidence type="ECO:0000256" key="2">
    <source>
        <dbReference type="RuleBase" id="RU003679"/>
    </source>
</evidence>
<dbReference type="Gene3D" id="3.20.20.80">
    <property type="entry name" value="Glycosidases"/>
    <property type="match status" value="1"/>
</dbReference>
<dbReference type="GO" id="GO:0005975">
    <property type="term" value="P:carbohydrate metabolic process"/>
    <property type="evidence" value="ECO:0007669"/>
    <property type="project" value="InterPro"/>
</dbReference>
<dbReference type="PRINTS" id="PR00742">
    <property type="entry name" value="GLHYDRLASE35"/>
</dbReference>
<comment type="similarity">
    <text evidence="1 2">Belongs to the glycosyl hydrolase 35 family.</text>
</comment>
<dbReference type="InterPro" id="IPR017853">
    <property type="entry name" value="GH"/>
</dbReference>
<reference evidence="6 7" key="1">
    <citation type="submission" date="2016-11" db="EMBL/GenBank/DDBJ databases">
        <title>Complete genome sequence of Streptomyces niveus SCSIO 3406.</title>
        <authorList>
            <person name="Zhu Q."/>
            <person name="Cheng W."/>
            <person name="Song Y."/>
            <person name="Li Q."/>
            <person name="Ju J."/>
        </authorList>
    </citation>
    <scope>NUCLEOTIDE SEQUENCE [LARGE SCALE GENOMIC DNA]</scope>
    <source>
        <strain evidence="6 7">SCSIO 3406</strain>
    </source>
</reference>
<dbReference type="Gene3D" id="3.40.50.880">
    <property type="match status" value="1"/>
</dbReference>
<dbReference type="InterPro" id="IPR001944">
    <property type="entry name" value="Glycoside_Hdrlase_35"/>
</dbReference>
<dbReference type="Proteomes" id="UP000189677">
    <property type="component" value="Chromosome"/>
</dbReference>
<dbReference type="Pfam" id="PF01301">
    <property type="entry name" value="Glyco_hydro_35"/>
    <property type="match status" value="1"/>
</dbReference>
<feature type="signal peptide" evidence="3">
    <location>
        <begin position="1"/>
        <end position="33"/>
    </location>
</feature>
<dbReference type="AlphaFoldDB" id="A0A1U9QQ73"/>
<dbReference type="EMBL" id="CP018047">
    <property type="protein sequence ID" value="AQU66416.1"/>
    <property type="molecule type" value="Genomic_DNA"/>
</dbReference>
<dbReference type="InterPro" id="IPR029062">
    <property type="entry name" value="Class_I_gatase-like"/>
</dbReference>
<dbReference type="GO" id="GO:0004553">
    <property type="term" value="F:hydrolase activity, hydrolyzing O-glycosyl compounds"/>
    <property type="evidence" value="ECO:0007669"/>
    <property type="project" value="InterPro"/>
</dbReference>
<name>A0A1U9QQ73_STRNV</name>
<gene>
    <name evidence="6" type="ORF">BBN63_09300</name>
</gene>